<keyword evidence="1" id="KW-0472">Membrane</keyword>
<dbReference type="EMBL" id="CT573213">
    <property type="protein sequence ID" value="CAJ64067.1"/>
    <property type="molecule type" value="Genomic_DNA"/>
</dbReference>
<gene>
    <name evidence="2" type="ordered locus">FRAAL5434</name>
</gene>
<dbReference type="Proteomes" id="UP000000657">
    <property type="component" value="Chromosome"/>
</dbReference>
<dbReference type="AlphaFoldDB" id="Q0REP0"/>
<evidence type="ECO:0008006" key="4">
    <source>
        <dbReference type="Google" id="ProtNLM"/>
    </source>
</evidence>
<keyword evidence="3" id="KW-1185">Reference proteome</keyword>
<reference evidence="2 3" key="1">
    <citation type="journal article" date="2007" name="Genome Res.">
        <title>Genome characteristics of facultatively symbiotic Frankia sp. strains reflect host range and host plant biogeography.</title>
        <authorList>
            <person name="Normand P."/>
            <person name="Lapierre P."/>
            <person name="Tisa L.S."/>
            <person name="Gogarten J.P."/>
            <person name="Alloisio N."/>
            <person name="Bagnarol E."/>
            <person name="Bassi C.A."/>
            <person name="Berry A.M."/>
            <person name="Bickhart D.M."/>
            <person name="Choisne N."/>
            <person name="Couloux A."/>
            <person name="Cournoyer B."/>
            <person name="Cruveiller S."/>
            <person name="Daubin V."/>
            <person name="Demange N."/>
            <person name="Francino M.P."/>
            <person name="Goltsman E."/>
            <person name="Huang Y."/>
            <person name="Kopp O.R."/>
            <person name="Labarre L."/>
            <person name="Lapidus A."/>
            <person name="Lavire C."/>
            <person name="Marechal J."/>
            <person name="Martinez M."/>
            <person name="Mastronunzio J.E."/>
            <person name="Mullin B.C."/>
            <person name="Niemann J."/>
            <person name="Pujic P."/>
            <person name="Rawnsley T."/>
            <person name="Rouy Z."/>
            <person name="Schenowitz C."/>
            <person name="Sellstedt A."/>
            <person name="Tavares F."/>
            <person name="Tomkins J.P."/>
            <person name="Vallenet D."/>
            <person name="Valverde C."/>
            <person name="Wall L.G."/>
            <person name="Wang Y."/>
            <person name="Medigue C."/>
            <person name="Benson D.R."/>
        </authorList>
    </citation>
    <scope>NUCLEOTIDE SEQUENCE [LARGE SCALE GENOMIC DNA]</scope>
    <source>
        <strain evidence="3">DSM 45986 / CECT 9034 / ACN14a</strain>
    </source>
</reference>
<sequence length="358" mass="37542">MTSTDHNTDGVAAEDDLQAVRLMLAGTDPFPRRPPTRAQRRRAAEVLRTMRVSAPYSPGWRGRMRPGAVVASAAAVVVLALLLTAVNVIGGRDTATAAPLLPTPLLTATAGDRQAAVGALLAAARDQRTAPVVGVGPVRYTVRQTYGLDVTVARRKATTTATTYLVAEWRRPDGSRHVDRLLQQVDRAGHDVGGPQPAPAGHGPTEIAAAAGEVPLPTDPGRLRAALEAPVRAQGRIPSGTDVARAVLGRLREGDTNAAQNAALFEVLAETPGVFDAGRVTDRAGRDGRAVGVQVSGPESLATAFGYLLLSDDGEELTVETVYLPSAPPGLKLPERPTVADYTQFTVQRQVPAVGETH</sequence>
<keyword evidence="1" id="KW-0812">Transmembrane</keyword>
<accession>Q0REP0</accession>
<protein>
    <recommendedName>
        <fullName evidence="4">CU044_5270 family protein</fullName>
    </recommendedName>
</protein>
<dbReference type="RefSeq" id="WP_011606516.1">
    <property type="nucleotide sequence ID" value="NC_008278.1"/>
</dbReference>
<evidence type="ECO:0000313" key="2">
    <source>
        <dbReference type="EMBL" id="CAJ64067.1"/>
    </source>
</evidence>
<keyword evidence="1" id="KW-1133">Transmembrane helix</keyword>
<feature type="transmembrane region" description="Helical" evidence="1">
    <location>
        <begin position="68"/>
        <end position="90"/>
    </location>
</feature>
<proteinExistence type="predicted"/>
<name>Q0REP0_FRAAA</name>
<evidence type="ECO:0000313" key="3">
    <source>
        <dbReference type="Proteomes" id="UP000000657"/>
    </source>
</evidence>
<evidence type="ECO:0000256" key="1">
    <source>
        <dbReference type="SAM" id="Phobius"/>
    </source>
</evidence>
<dbReference type="KEGG" id="fal:FRAAL5434"/>
<dbReference type="HOGENOM" id="CLU_773281_0_0_11"/>
<organism evidence="2 3">
    <name type="scientific">Frankia alni (strain DSM 45986 / CECT 9034 / ACN14a)</name>
    <dbReference type="NCBI Taxonomy" id="326424"/>
    <lineage>
        <taxon>Bacteria</taxon>
        <taxon>Bacillati</taxon>
        <taxon>Actinomycetota</taxon>
        <taxon>Actinomycetes</taxon>
        <taxon>Frankiales</taxon>
        <taxon>Frankiaceae</taxon>
        <taxon>Frankia</taxon>
    </lineage>
</organism>